<dbReference type="InterPro" id="IPR036291">
    <property type="entry name" value="NAD(P)-bd_dom_sf"/>
</dbReference>
<dbReference type="SUPFAM" id="SSF51735">
    <property type="entry name" value="NAD(P)-binding Rossmann-fold domains"/>
    <property type="match status" value="1"/>
</dbReference>
<dbReference type="PROSITE" id="PS00061">
    <property type="entry name" value="ADH_SHORT"/>
    <property type="match status" value="1"/>
</dbReference>
<dbReference type="InterPro" id="IPR051468">
    <property type="entry name" value="Fungal_SecMetab_SDRs"/>
</dbReference>
<gene>
    <name evidence="4" type="ORF">BQ2448_1084</name>
</gene>
<keyword evidence="5" id="KW-1185">Reference proteome</keyword>
<proteinExistence type="inferred from homology"/>
<dbReference type="InterPro" id="IPR002347">
    <property type="entry name" value="SDR_fam"/>
</dbReference>
<dbReference type="EMBL" id="FMSP01000005">
    <property type="protein sequence ID" value="SCV69690.1"/>
    <property type="molecule type" value="Genomic_DNA"/>
</dbReference>
<keyword evidence="2" id="KW-0521">NADP</keyword>
<name>A0A238F761_9BASI</name>
<dbReference type="CDD" id="cd05325">
    <property type="entry name" value="carb_red_sniffer_like_SDR_c"/>
    <property type="match status" value="1"/>
</dbReference>
<protein>
    <submittedName>
        <fullName evidence="4">BQ2448_1084 protein</fullName>
    </submittedName>
</protein>
<dbReference type="AlphaFoldDB" id="A0A238F761"/>
<dbReference type="GO" id="GO:0016491">
    <property type="term" value="F:oxidoreductase activity"/>
    <property type="evidence" value="ECO:0007669"/>
    <property type="project" value="TreeGrafter"/>
</dbReference>
<dbReference type="Proteomes" id="UP000198372">
    <property type="component" value="Unassembled WGS sequence"/>
</dbReference>
<dbReference type="PRINTS" id="PR00081">
    <property type="entry name" value="GDHRDH"/>
</dbReference>
<evidence type="ECO:0000256" key="3">
    <source>
        <dbReference type="RuleBase" id="RU000363"/>
    </source>
</evidence>
<dbReference type="OrthoDB" id="9876299at2759"/>
<sequence>MSTTYLITGASRGLGQEFTRQILKADKSYKVIAAARNPSNATALNELAKEFEGRVYVLKADVTDVKSLEAAAKELEGSSFLENGGVDVLINNAGVIHGGWNSPTKSTIQDFRDNFETNVFGVAQATESFLPLLRKGNKKQIFVVSSILGSIGGDLSKAPVAATYSVSKAAVNMWTVKLARELADEGFTVVPFHPGYVNTDMNGGENGSGEISTPVAIEHILKNIVFKVNKADNAKFLNYAKGEELPW</sequence>
<evidence type="ECO:0000256" key="2">
    <source>
        <dbReference type="ARBA" id="ARBA00022857"/>
    </source>
</evidence>
<dbReference type="PRINTS" id="PR00080">
    <property type="entry name" value="SDRFAMILY"/>
</dbReference>
<accession>A0A238F761</accession>
<comment type="similarity">
    <text evidence="1 3">Belongs to the short-chain dehydrogenases/reductases (SDR) family.</text>
</comment>
<dbReference type="PANTHER" id="PTHR43544">
    <property type="entry name" value="SHORT-CHAIN DEHYDROGENASE/REDUCTASE"/>
    <property type="match status" value="1"/>
</dbReference>
<dbReference type="PANTHER" id="PTHR43544:SF36">
    <property type="entry name" value="CHAIN OXIDOREDUCTASE (CSGA), PUTATIVE (AFU_ORTHOLOGUE AFUA_4G00910)-RELATED"/>
    <property type="match status" value="1"/>
</dbReference>
<reference evidence="5" key="1">
    <citation type="submission" date="2016-09" db="EMBL/GenBank/DDBJ databases">
        <authorList>
            <person name="Jeantristanb JTB J.-T."/>
            <person name="Ricardo R."/>
        </authorList>
    </citation>
    <scope>NUCLEOTIDE SEQUENCE [LARGE SCALE GENOMIC DNA]</scope>
</reference>
<dbReference type="GO" id="GO:0005737">
    <property type="term" value="C:cytoplasm"/>
    <property type="evidence" value="ECO:0007669"/>
    <property type="project" value="TreeGrafter"/>
</dbReference>
<evidence type="ECO:0000256" key="1">
    <source>
        <dbReference type="ARBA" id="ARBA00006484"/>
    </source>
</evidence>
<evidence type="ECO:0000313" key="4">
    <source>
        <dbReference type="EMBL" id="SCV69690.1"/>
    </source>
</evidence>
<evidence type="ECO:0000313" key="5">
    <source>
        <dbReference type="Proteomes" id="UP000198372"/>
    </source>
</evidence>
<dbReference type="Gene3D" id="3.40.50.720">
    <property type="entry name" value="NAD(P)-binding Rossmann-like Domain"/>
    <property type="match status" value="1"/>
</dbReference>
<dbReference type="Pfam" id="PF00106">
    <property type="entry name" value="adh_short"/>
    <property type="match status" value="1"/>
</dbReference>
<dbReference type="InterPro" id="IPR020904">
    <property type="entry name" value="Sc_DH/Rdtase_CS"/>
</dbReference>
<organism evidence="4 5">
    <name type="scientific">Microbotryum intermedium</name>
    <dbReference type="NCBI Taxonomy" id="269621"/>
    <lineage>
        <taxon>Eukaryota</taxon>
        <taxon>Fungi</taxon>
        <taxon>Dikarya</taxon>
        <taxon>Basidiomycota</taxon>
        <taxon>Pucciniomycotina</taxon>
        <taxon>Microbotryomycetes</taxon>
        <taxon>Microbotryales</taxon>
        <taxon>Microbotryaceae</taxon>
        <taxon>Microbotryum</taxon>
    </lineage>
</organism>